<keyword evidence="6" id="KW-0472">Membrane</keyword>
<evidence type="ECO:0000256" key="7">
    <source>
        <dbReference type="ARBA" id="ARBA00023237"/>
    </source>
</evidence>
<evidence type="ECO:0000256" key="9">
    <source>
        <dbReference type="SAM" id="SignalP"/>
    </source>
</evidence>
<evidence type="ECO:0000256" key="5">
    <source>
        <dbReference type="ARBA" id="ARBA00022692"/>
    </source>
</evidence>
<dbReference type="AlphaFoldDB" id="A0A540WT15"/>
<evidence type="ECO:0000256" key="8">
    <source>
        <dbReference type="SAM" id="MobiDB-lite"/>
    </source>
</evidence>
<organism evidence="10 11">
    <name type="scientific">Myxococcus llanfairpwllgwyngyllgogerychwyrndrobwllllantysiliogogogochensis</name>
    <dbReference type="NCBI Taxonomy" id="2590453"/>
    <lineage>
        <taxon>Bacteria</taxon>
        <taxon>Pseudomonadati</taxon>
        <taxon>Myxococcota</taxon>
        <taxon>Myxococcia</taxon>
        <taxon>Myxococcales</taxon>
        <taxon>Cystobacterineae</taxon>
        <taxon>Myxococcaceae</taxon>
        <taxon>Myxococcus</taxon>
    </lineage>
</organism>
<dbReference type="SUPFAM" id="SSF56954">
    <property type="entry name" value="Outer membrane efflux proteins (OEP)"/>
    <property type="match status" value="1"/>
</dbReference>
<keyword evidence="11" id="KW-1185">Reference proteome</keyword>
<dbReference type="InterPro" id="IPR003423">
    <property type="entry name" value="OMP_efflux"/>
</dbReference>
<evidence type="ECO:0000313" key="10">
    <source>
        <dbReference type="EMBL" id="TQF12143.1"/>
    </source>
</evidence>
<dbReference type="OrthoDB" id="5499082at2"/>
<feature type="compositionally biased region" description="Low complexity" evidence="8">
    <location>
        <begin position="40"/>
        <end position="75"/>
    </location>
</feature>
<keyword evidence="5" id="KW-0812">Transmembrane</keyword>
<dbReference type="EMBL" id="VIFM01000153">
    <property type="protein sequence ID" value="TQF12143.1"/>
    <property type="molecule type" value="Genomic_DNA"/>
</dbReference>
<dbReference type="GO" id="GO:0015562">
    <property type="term" value="F:efflux transmembrane transporter activity"/>
    <property type="evidence" value="ECO:0007669"/>
    <property type="project" value="InterPro"/>
</dbReference>
<comment type="caution">
    <text evidence="10">The sequence shown here is derived from an EMBL/GenBank/DDBJ whole genome shotgun (WGS) entry which is preliminary data.</text>
</comment>
<sequence>MSPVRTALFAPLCAWLALSPAESQAAQSDAPVAPTPSRGAADSAPEAANSARPAAESAPVAPGTAAPASPPADSAPLTLERAVSMAAERNESALAAQQRATAADARLSRARAFFFPELTATGTYTRRSNQSTREVGGQQVVLQRYNAFGANIVARVTVFDARGFPLYRAARLDGEAAGLEAVEARRQISFEAANAFLITLQEQQVFQAAEQRIAFAKQSHADASARAKGGLASTNDVTRAEVEVATAEVELISARNLAQTSRLELGYLLVESVEGALVMPQTLLDDAARPLATHDSIIPGAVERRPDILASRLRVESLEANALEPLARLLPSLGVAATYRLTNEGGLTGRTGDGFLSADLVWNLFDGGERYAERRERVALARAAELEQQAGTRRVDVDIQRARVALENARAALTQSELATRAARQNAEEQGILYRQGLSTALTLADASLRLFEAEVALARSRYALGVALLGLRAAVGLDPLGKEP</sequence>
<name>A0A540WT15_9BACT</name>
<keyword evidence="3" id="KW-0813">Transport</keyword>
<dbReference type="Pfam" id="PF02321">
    <property type="entry name" value="OEP"/>
    <property type="match status" value="2"/>
</dbReference>
<evidence type="ECO:0000256" key="2">
    <source>
        <dbReference type="ARBA" id="ARBA00007613"/>
    </source>
</evidence>
<dbReference type="Proteomes" id="UP000315369">
    <property type="component" value="Unassembled WGS sequence"/>
</dbReference>
<dbReference type="Gene3D" id="1.20.1600.10">
    <property type="entry name" value="Outer membrane efflux proteins (OEP)"/>
    <property type="match status" value="1"/>
</dbReference>
<dbReference type="PANTHER" id="PTHR30026">
    <property type="entry name" value="OUTER MEMBRANE PROTEIN TOLC"/>
    <property type="match status" value="1"/>
</dbReference>
<comment type="subcellular location">
    <subcellularLocation>
        <location evidence="1">Cell outer membrane</location>
    </subcellularLocation>
</comment>
<reference evidence="10 11" key="1">
    <citation type="submission" date="2019-06" db="EMBL/GenBank/DDBJ databases">
        <authorList>
            <person name="Livingstone P."/>
            <person name="Whitworth D."/>
        </authorList>
    </citation>
    <scope>NUCLEOTIDE SEQUENCE [LARGE SCALE GENOMIC DNA]</scope>
    <source>
        <strain evidence="10 11">AM401</strain>
    </source>
</reference>
<keyword evidence="7" id="KW-0998">Cell outer membrane</keyword>
<dbReference type="GO" id="GO:1990281">
    <property type="term" value="C:efflux pump complex"/>
    <property type="evidence" value="ECO:0007669"/>
    <property type="project" value="TreeGrafter"/>
</dbReference>
<dbReference type="RefSeq" id="WP_141646131.1">
    <property type="nucleotide sequence ID" value="NZ_VIFM01000153.1"/>
</dbReference>
<feature type="chain" id="PRO_5022157769" evidence="9">
    <location>
        <begin position="26"/>
        <end position="485"/>
    </location>
</feature>
<evidence type="ECO:0000313" key="11">
    <source>
        <dbReference type="Proteomes" id="UP000315369"/>
    </source>
</evidence>
<dbReference type="GO" id="GO:0009279">
    <property type="term" value="C:cell outer membrane"/>
    <property type="evidence" value="ECO:0007669"/>
    <property type="project" value="UniProtKB-SubCell"/>
</dbReference>
<protein>
    <submittedName>
        <fullName evidence="10">TolC family protein</fullName>
    </submittedName>
</protein>
<evidence type="ECO:0000256" key="6">
    <source>
        <dbReference type="ARBA" id="ARBA00023136"/>
    </source>
</evidence>
<evidence type="ECO:0000256" key="3">
    <source>
        <dbReference type="ARBA" id="ARBA00022448"/>
    </source>
</evidence>
<dbReference type="InterPro" id="IPR051906">
    <property type="entry name" value="TolC-like"/>
</dbReference>
<dbReference type="PANTHER" id="PTHR30026:SF20">
    <property type="entry name" value="OUTER MEMBRANE PROTEIN TOLC"/>
    <property type="match status" value="1"/>
</dbReference>
<accession>A0A540WT15</accession>
<keyword evidence="9" id="KW-0732">Signal</keyword>
<evidence type="ECO:0000256" key="4">
    <source>
        <dbReference type="ARBA" id="ARBA00022452"/>
    </source>
</evidence>
<evidence type="ECO:0000256" key="1">
    <source>
        <dbReference type="ARBA" id="ARBA00004442"/>
    </source>
</evidence>
<feature type="signal peptide" evidence="9">
    <location>
        <begin position="1"/>
        <end position="25"/>
    </location>
</feature>
<proteinExistence type="inferred from homology"/>
<keyword evidence="4" id="KW-1134">Transmembrane beta strand</keyword>
<comment type="similarity">
    <text evidence="2">Belongs to the outer membrane factor (OMF) (TC 1.B.17) family.</text>
</comment>
<feature type="region of interest" description="Disordered" evidence="8">
    <location>
        <begin position="24"/>
        <end position="75"/>
    </location>
</feature>
<gene>
    <name evidence="10" type="ORF">FJV41_30655</name>
</gene>
<dbReference type="GO" id="GO:0015288">
    <property type="term" value="F:porin activity"/>
    <property type="evidence" value="ECO:0007669"/>
    <property type="project" value="TreeGrafter"/>
</dbReference>